<gene>
    <name evidence="1" type="ORF">GCM10025881_00540</name>
    <name evidence="2" type="ORF">GCM10025881_39620</name>
</gene>
<reference evidence="1" key="3">
    <citation type="submission" date="2023-02" db="EMBL/GenBank/DDBJ databases">
        <authorList>
            <person name="Sun Q."/>
            <person name="Mori K."/>
        </authorList>
    </citation>
    <scope>NUCLEOTIDE SEQUENCE</scope>
    <source>
        <strain evidence="1">NBRC 108894</strain>
    </source>
</reference>
<protein>
    <recommendedName>
        <fullName evidence="4">DNA polymerase Y family protein</fullName>
    </recommendedName>
</protein>
<evidence type="ECO:0008006" key="4">
    <source>
        <dbReference type="Google" id="ProtNLM"/>
    </source>
</evidence>
<dbReference type="EMBL" id="BSVB01000001">
    <property type="protein sequence ID" value="GMA97138.1"/>
    <property type="molecule type" value="Genomic_DNA"/>
</dbReference>
<dbReference type="EMBL" id="BSVB01000001">
    <property type="protein sequence ID" value="GMA93230.1"/>
    <property type="molecule type" value="Genomic_DNA"/>
</dbReference>
<sequence length="262" mass="28346">MRQAADEFIAALLEQKLVCTALRVELVGDRGEASERVWLHPRSFSPAEVVDRVRWQVAGALDPKRSARPIEGELRSAVTRVRLSPEAVDPAGAHERGLWGTGPDEGVHSALSRVQGMVGHEGVLTAAPAGGRTPAERQALVPWGDRPLVARDPRRPWPGVLPPPAPSMVYELPRGIGVEDPAGKPVTVDERGALSGPPAVMVSPTGARRDLTAWAGPWPLDERWWDAEAARSVNRFQAVDSEGVAWLLVLDGGGWWAEGRYD</sequence>
<organism evidence="1 3">
    <name type="scientific">Pseudolysinimonas kribbensis</name>
    <dbReference type="NCBI Taxonomy" id="433641"/>
    <lineage>
        <taxon>Bacteria</taxon>
        <taxon>Bacillati</taxon>
        <taxon>Actinomycetota</taxon>
        <taxon>Actinomycetes</taxon>
        <taxon>Micrococcales</taxon>
        <taxon>Microbacteriaceae</taxon>
        <taxon>Pseudolysinimonas</taxon>
    </lineage>
</organism>
<evidence type="ECO:0000313" key="1">
    <source>
        <dbReference type="EMBL" id="GMA93230.1"/>
    </source>
</evidence>
<reference evidence="3" key="2">
    <citation type="journal article" date="2019" name="Int. J. Syst. Evol. Microbiol.">
        <title>The Global Catalogue of Microorganisms (GCM) 10K type strain sequencing project: providing services to taxonomists for standard genome sequencing and annotation.</title>
        <authorList>
            <consortium name="The Broad Institute Genomics Platform"/>
            <consortium name="The Broad Institute Genome Sequencing Center for Infectious Disease"/>
            <person name="Wu L."/>
            <person name="Ma J."/>
        </authorList>
    </citation>
    <scope>NUCLEOTIDE SEQUENCE [LARGE SCALE GENOMIC DNA]</scope>
    <source>
        <strain evidence="3">NBRC 108894</strain>
    </source>
</reference>
<accession>A0ABQ6K111</accession>
<dbReference type="Proteomes" id="UP001157034">
    <property type="component" value="Unassembled WGS sequence"/>
</dbReference>
<proteinExistence type="predicted"/>
<name>A0ABQ6K111_9MICO</name>
<reference evidence="1" key="1">
    <citation type="journal article" date="2014" name="Int. J. Syst. Evol. Microbiol.">
        <title>Complete genome of a new Firmicutes species belonging to the dominant human colonic microbiota ('Ruminococcus bicirculans') reveals two chromosomes and a selective capacity to utilize plant glucans.</title>
        <authorList>
            <consortium name="NISC Comparative Sequencing Program"/>
            <person name="Wegmann U."/>
            <person name="Louis P."/>
            <person name="Goesmann A."/>
            <person name="Henrissat B."/>
            <person name="Duncan S.H."/>
            <person name="Flint H.J."/>
        </authorList>
    </citation>
    <scope>NUCLEOTIDE SEQUENCE</scope>
    <source>
        <strain evidence="1">NBRC 108894</strain>
    </source>
</reference>
<keyword evidence="3" id="KW-1185">Reference proteome</keyword>
<evidence type="ECO:0000313" key="2">
    <source>
        <dbReference type="EMBL" id="GMA97138.1"/>
    </source>
</evidence>
<comment type="caution">
    <text evidence="1">The sequence shown here is derived from an EMBL/GenBank/DDBJ whole genome shotgun (WGS) entry which is preliminary data.</text>
</comment>
<evidence type="ECO:0000313" key="3">
    <source>
        <dbReference type="Proteomes" id="UP001157034"/>
    </source>
</evidence>